<dbReference type="InterPro" id="IPR004265">
    <property type="entry name" value="Dirigent"/>
</dbReference>
<dbReference type="PANTHER" id="PTHR46215:SF15">
    <property type="entry name" value="DIRIGENT PROTEIN 24"/>
    <property type="match status" value="1"/>
</dbReference>
<evidence type="ECO:0000313" key="6">
    <source>
        <dbReference type="Proteomes" id="UP001642487"/>
    </source>
</evidence>
<dbReference type="EMBL" id="OZ021742">
    <property type="protein sequence ID" value="CAK9327287.1"/>
    <property type="molecule type" value="Genomic_DNA"/>
</dbReference>
<dbReference type="Proteomes" id="UP001642487">
    <property type="component" value="Chromosome 8"/>
</dbReference>
<evidence type="ECO:0000313" key="5">
    <source>
        <dbReference type="EMBL" id="CAK9327287.1"/>
    </source>
</evidence>
<sequence length="287" mass="31032">MKSVSHRLVNAISRPSNRCILIKDSALCQSPLMANSTNTKFPLSLFFILTALSSANSSRIILDQVAPQPLDQVKSNLSFFMHDILGGFHPTARTVTGTTPNKAEPAAGLPFSKPKKTIFPLAGGVPLISTNRNSNSRGVNNNNNHNQPFVTAGQLPSGAALQHVTFGSLTTIDDELTEGEELGSAVMGRGQGFYFVSSLDGSSHIVALTVILDQHDEDEEKKDEDTISFFGVHRRGSPESPVAVVGGTGKYENAGGFAVIENLRRRENQYMTDGDDTIVHFRVYLSE</sequence>
<comment type="subcellular location">
    <subcellularLocation>
        <location evidence="4">Secreted</location>
        <location evidence="4">Extracellular space</location>
        <location evidence="4">Apoplast</location>
    </subcellularLocation>
</comment>
<protein>
    <recommendedName>
        <fullName evidence="4">Dirigent protein</fullName>
    </recommendedName>
</protein>
<keyword evidence="6" id="KW-1185">Reference proteome</keyword>
<organism evidence="5 6">
    <name type="scientific">Citrullus colocynthis</name>
    <name type="common">colocynth</name>
    <dbReference type="NCBI Taxonomy" id="252529"/>
    <lineage>
        <taxon>Eukaryota</taxon>
        <taxon>Viridiplantae</taxon>
        <taxon>Streptophyta</taxon>
        <taxon>Embryophyta</taxon>
        <taxon>Tracheophyta</taxon>
        <taxon>Spermatophyta</taxon>
        <taxon>Magnoliopsida</taxon>
        <taxon>eudicotyledons</taxon>
        <taxon>Gunneridae</taxon>
        <taxon>Pentapetalae</taxon>
        <taxon>rosids</taxon>
        <taxon>fabids</taxon>
        <taxon>Cucurbitales</taxon>
        <taxon>Cucurbitaceae</taxon>
        <taxon>Benincaseae</taxon>
        <taxon>Citrullus</taxon>
    </lineage>
</organism>
<dbReference type="Pfam" id="PF03018">
    <property type="entry name" value="Dirigent"/>
    <property type="match status" value="1"/>
</dbReference>
<evidence type="ECO:0000256" key="2">
    <source>
        <dbReference type="ARBA" id="ARBA00011738"/>
    </source>
</evidence>
<accession>A0ABP0Z3C0</accession>
<dbReference type="PANTHER" id="PTHR46215">
    <property type="entry name" value="DIRIGENT PROTEIN 24-RELATED"/>
    <property type="match status" value="1"/>
</dbReference>
<evidence type="ECO:0000256" key="4">
    <source>
        <dbReference type="RuleBase" id="RU363099"/>
    </source>
</evidence>
<evidence type="ECO:0000256" key="1">
    <source>
        <dbReference type="ARBA" id="ARBA00010746"/>
    </source>
</evidence>
<reference evidence="5 6" key="1">
    <citation type="submission" date="2024-03" db="EMBL/GenBank/DDBJ databases">
        <authorList>
            <person name="Gkanogiannis A."/>
            <person name="Becerra Lopez-Lavalle L."/>
        </authorList>
    </citation>
    <scope>NUCLEOTIDE SEQUENCE [LARGE SCALE GENOMIC DNA]</scope>
</reference>
<dbReference type="Gene3D" id="2.40.480.10">
    <property type="entry name" value="Allene oxide cyclase-like"/>
    <property type="match status" value="1"/>
</dbReference>
<comment type="subunit">
    <text evidence="2 4">Homodimer.</text>
</comment>
<comment type="similarity">
    <text evidence="1 4">Belongs to the plant dirigent protein family.</text>
</comment>
<name>A0ABP0Z3C0_9ROSI</name>
<evidence type="ECO:0000256" key="3">
    <source>
        <dbReference type="ARBA" id="ARBA00022525"/>
    </source>
</evidence>
<keyword evidence="4" id="KW-0052">Apoplast</keyword>
<proteinExistence type="inferred from homology"/>
<comment type="function">
    <text evidence="4">Dirigent proteins impart stereoselectivity on the phenoxy radical-coupling reaction, yielding optically active lignans from two molecules of coniferyl alcohol in the biosynthesis of lignans, flavonolignans, and alkaloids and thus plays a central role in plant secondary metabolism.</text>
</comment>
<keyword evidence="3 4" id="KW-0964">Secreted</keyword>
<dbReference type="InterPro" id="IPR044859">
    <property type="entry name" value="Allene_oxi_cyc_Dirigent"/>
</dbReference>
<gene>
    <name evidence="5" type="ORF">CITCOLO1_LOCUS19661</name>
</gene>